<dbReference type="InterPro" id="IPR026353">
    <property type="entry name" value="Hypoxan-DNA_Glyclase"/>
</dbReference>
<dbReference type="Proteomes" id="UP000240527">
    <property type="component" value="Chromosome"/>
</dbReference>
<sequence>MAAVKRGFPPVVDADARVLILGSLPGEASLAARQYYGHPRNAFWRLMEQVLDSPLVALDYEGRLVVLKTHGVGLWDVIAEAQRPGSLDAAIRAPAANDLLALIQTLPALRVVAFNGGAAAKLGERLIGGRIPTLALPSSSPAHAARSFAEKAQAWRQLRPFVGPIPPQ</sequence>
<dbReference type="RefSeq" id="WP_013078388.1">
    <property type="nucleotide sequence ID" value="NZ_CP027850.1"/>
</dbReference>
<evidence type="ECO:0000259" key="1">
    <source>
        <dbReference type="SMART" id="SM00986"/>
    </source>
</evidence>
<evidence type="ECO:0000313" key="2">
    <source>
        <dbReference type="EMBL" id="AVQ01495.1"/>
    </source>
</evidence>
<gene>
    <name evidence="2" type="ORF">B7G68_06280</name>
</gene>
<dbReference type="EMBL" id="CP027850">
    <property type="protein sequence ID" value="AVQ01495.1"/>
    <property type="molecule type" value="Genomic_DNA"/>
</dbReference>
<protein>
    <submittedName>
        <fullName evidence="2">DNA-deoxyinosine glycosylase</fullName>
    </submittedName>
</protein>
<dbReference type="SMART" id="SM00986">
    <property type="entry name" value="UDG"/>
    <property type="match status" value="1"/>
</dbReference>
<dbReference type="Gene3D" id="3.40.470.10">
    <property type="entry name" value="Uracil-DNA glycosylase-like domain"/>
    <property type="match status" value="1"/>
</dbReference>
<reference evidence="2 3" key="1">
    <citation type="journal article" date="2015" name="Biotechnol. Bioeng.">
        <title>Genome sequence and phenotypic characterization of Caulobacter segnis.</title>
        <authorList>
            <person name="Patel S."/>
            <person name="Fletcher B."/>
            <person name="Scott D.C."/>
            <person name="Ely B."/>
        </authorList>
    </citation>
    <scope>NUCLEOTIDE SEQUENCE [LARGE SCALE GENOMIC DNA]</scope>
    <source>
        <strain evidence="2 3">TK0059</strain>
    </source>
</reference>
<dbReference type="Pfam" id="PF03167">
    <property type="entry name" value="UDG"/>
    <property type="match status" value="1"/>
</dbReference>
<organism evidence="2 3">
    <name type="scientific">Caulobacter segnis</name>
    <dbReference type="NCBI Taxonomy" id="88688"/>
    <lineage>
        <taxon>Bacteria</taxon>
        <taxon>Pseudomonadati</taxon>
        <taxon>Pseudomonadota</taxon>
        <taxon>Alphaproteobacteria</taxon>
        <taxon>Caulobacterales</taxon>
        <taxon>Caulobacteraceae</taxon>
        <taxon>Caulobacter</taxon>
    </lineage>
</organism>
<dbReference type="InterPro" id="IPR036895">
    <property type="entry name" value="Uracil-DNA_glycosylase-like_sf"/>
</dbReference>
<accession>A0ABM6TET8</accession>
<dbReference type="NCBIfam" id="TIGR04274">
    <property type="entry name" value="hypoxanDNAglyco"/>
    <property type="match status" value="1"/>
</dbReference>
<name>A0ABM6TET8_9CAUL</name>
<dbReference type="CDD" id="cd10032">
    <property type="entry name" value="UDG-F6_HDG"/>
    <property type="match status" value="1"/>
</dbReference>
<dbReference type="SUPFAM" id="SSF52141">
    <property type="entry name" value="Uracil-DNA glycosylase-like"/>
    <property type="match status" value="1"/>
</dbReference>
<keyword evidence="3" id="KW-1185">Reference proteome</keyword>
<feature type="domain" description="Uracil-DNA glycosylase-like" evidence="1">
    <location>
        <begin position="9"/>
        <end position="159"/>
    </location>
</feature>
<dbReference type="InterPro" id="IPR005122">
    <property type="entry name" value="Uracil-DNA_glycosylase-like"/>
</dbReference>
<dbReference type="SMART" id="SM00987">
    <property type="entry name" value="UreE_C"/>
    <property type="match status" value="1"/>
</dbReference>
<evidence type="ECO:0000313" key="3">
    <source>
        <dbReference type="Proteomes" id="UP000240527"/>
    </source>
</evidence>
<proteinExistence type="predicted"/>